<feature type="domain" description="NADPH-dependent FMN reductase-like" evidence="3">
    <location>
        <begin position="1"/>
        <end position="121"/>
    </location>
</feature>
<proteinExistence type="predicted"/>
<reference evidence="4 5" key="1">
    <citation type="submission" date="2016-08" db="EMBL/GenBank/DDBJ databases">
        <title>Draft genome of Fabibacter sp. strain SK-8.</title>
        <authorList>
            <person name="Wong S.-K."/>
            <person name="Hamasaki K."/>
            <person name="Yoshizawa S."/>
        </authorList>
    </citation>
    <scope>NUCLEOTIDE SEQUENCE [LARGE SCALE GENOMIC DNA]</scope>
    <source>
        <strain evidence="4 5">SK-8</strain>
    </source>
</reference>
<keyword evidence="5" id="KW-1185">Reference proteome</keyword>
<name>A0A1E5T2E6_9BACT</name>
<accession>A0A1E5T2E6</accession>
<evidence type="ECO:0000256" key="1">
    <source>
        <dbReference type="ARBA" id="ARBA00022630"/>
    </source>
</evidence>
<sequence>MKKVIISGSSRNDGDTSALVKMLVKHSNWDVINLMDYKIDHYDYKHENQQDDFLPLIKGLIDQYDTFIFATPVYWYAMSGVMKVFFDRISDLLTIEKPLGRRLRGKQMAVISTSNGNNLGKSFWLPFQASSEYLGMTYLKDLHTISGELNEEELIQFIQQVDAH</sequence>
<dbReference type="Pfam" id="PF03358">
    <property type="entry name" value="FMN_red"/>
    <property type="match status" value="1"/>
</dbReference>
<evidence type="ECO:0000313" key="5">
    <source>
        <dbReference type="Proteomes" id="UP000095552"/>
    </source>
</evidence>
<dbReference type="InterPro" id="IPR029039">
    <property type="entry name" value="Flavoprotein-like_sf"/>
</dbReference>
<dbReference type="PANTHER" id="PTHR43278">
    <property type="entry name" value="NAD(P)H-DEPENDENT FMN-CONTAINING OXIDOREDUCTASE YWQN-RELATED"/>
    <property type="match status" value="1"/>
</dbReference>
<keyword evidence="2" id="KW-0288">FMN</keyword>
<gene>
    <name evidence="4" type="ORF">BFP71_12415</name>
</gene>
<dbReference type="RefSeq" id="WP_069837065.1">
    <property type="nucleotide sequence ID" value="NZ_MDGQ01000005.1"/>
</dbReference>
<organism evidence="4 5">
    <name type="scientific">Roseivirga misakiensis</name>
    <dbReference type="NCBI Taxonomy" id="1563681"/>
    <lineage>
        <taxon>Bacteria</taxon>
        <taxon>Pseudomonadati</taxon>
        <taxon>Bacteroidota</taxon>
        <taxon>Cytophagia</taxon>
        <taxon>Cytophagales</taxon>
        <taxon>Roseivirgaceae</taxon>
        <taxon>Roseivirga</taxon>
    </lineage>
</organism>
<dbReference type="PANTHER" id="PTHR43278:SF4">
    <property type="entry name" value="NAD(P)H-DEPENDENT FMN-CONTAINING OXIDOREDUCTASE YWQN-RELATED"/>
    <property type="match status" value="1"/>
</dbReference>
<dbReference type="InterPro" id="IPR051796">
    <property type="entry name" value="ISF_SsuE-like"/>
</dbReference>
<evidence type="ECO:0000256" key="2">
    <source>
        <dbReference type="ARBA" id="ARBA00022643"/>
    </source>
</evidence>
<protein>
    <submittedName>
        <fullName evidence="4">FMN reductase</fullName>
    </submittedName>
</protein>
<evidence type="ECO:0000259" key="3">
    <source>
        <dbReference type="Pfam" id="PF03358"/>
    </source>
</evidence>
<dbReference type="EMBL" id="MDGQ01000005">
    <property type="protein sequence ID" value="OEK05563.1"/>
    <property type="molecule type" value="Genomic_DNA"/>
</dbReference>
<dbReference type="InterPro" id="IPR005025">
    <property type="entry name" value="FMN_Rdtase-like_dom"/>
</dbReference>
<keyword evidence="1" id="KW-0285">Flavoprotein</keyword>
<evidence type="ECO:0000313" key="4">
    <source>
        <dbReference type="EMBL" id="OEK05563.1"/>
    </source>
</evidence>
<dbReference type="STRING" id="1563681.BFP71_12415"/>
<dbReference type="Gene3D" id="3.40.50.360">
    <property type="match status" value="1"/>
</dbReference>
<dbReference type="AlphaFoldDB" id="A0A1E5T2E6"/>
<dbReference type="OrthoDB" id="9805976at2"/>
<dbReference type="GO" id="GO:0016491">
    <property type="term" value="F:oxidoreductase activity"/>
    <property type="evidence" value="ECO:0007669"/>
    <property type="project" value="InterPro"/>
</dbReference>
<dbReference type="Proteomes" id="UP000095552">
    <property type="component" value="Unassembled WGS sequence"/>
</dbReference>
<comment type="caution">
    <text evidence="4">The sequence shown here is derived from an EMBL/GenBank/DDBJ whole genome shotgun (WGS) entry which is preliminary data.</text>
</comment>
<dbReference type="SUPFAM" id="SSF52218">
    <property type="entry name" value="Flavoproteins"/>
    <property type="match status" value="1"/>
</dbReference>